<evidence type="ECO:0000313" key="2">
    <source>
        <dbReference type="EMBL" id="KAF4460976.1"/>
    </source>
</evidence>
<dbReference type="AlphaFoldDB" id="A0A8H4L2T0"/>
<reference evidence="2 3" key="1">
    <citation type="submission" date="2020-01" db="EMBL/GenBank/DDBJ databases">
        <title>Identification and distribution of gene clusters putatively required for synthesis of sphingolipid metabolism inhibitors in phylogenetically diverse species of the filamentous fungus Fusarium.</title>
        <authorList>
            <person name="Kim H.-S."/>
            <person name="Busman M."/>
            <person name="Brown D.W."/>
            <person name="Divon H."/>
            <person name="Uhlig S."/>
            <person name="Proctor R.H."/>
        </authorList>
    </citation>
    <scope>NUCLEOTIDE SEQUENCE [LARGE SCALE GENOMIC DNA]</scope>
    <source>
        <strain evidence="2 3">NRRL 20459</strain>
    </source>
</reference>
<comment type="caution">
    <text evidence="2">The sequence shown here is derived from an EMBL/GenBank/DDBJ whole genome shotgun (WGS) entry which is preliminary data.</text>
</comment>
<dbReference type="EMBL" id="JAADYS010001809">
    <property type="protein sequence ID" value="KAF4460976.1"/>
    <property type="molecule type" value="Genomic_DNA"/>
</dbReference>
<protein>
    <submittedName>
        <fullName evidence="2">Uncharacterized protein</fullName>
    </submittedName>
</protein>
<dbReference type="Proteomes" id="UP000554235">
    <property type="component" value="Unassembled WGS sequence"/>
</dbReference>
<proteinExistence type="predicted"/>
<feature type="region of interest" description="Disordered" evidence="1">
    <location>
        <begin position="26"/>
        <end position="47"/>
    </location>
</feature>
<gene>
    <name evidence="2" type="ORF">FALBO_12232</name>
</gene>
<keyword evidence="3" id="KW-1185">Reference proteome</keyword>
<evidence type="ECO:0000313" key="3">
    <source>
        <dbReference type="Proteomes" id="UP000554235"/>
    </source>
</evidence>
<sequence>MLAAPEPKHSLVVHLKFRPFDAAAPAPSMTAPAPASEPDPTASASESADLDLSTIDFGLLSDSDIQRHLDLIFLSTRKLRLQRALCKLRLDSLFKNRGEARDKADAIIVAIIRDGLTLALARSHNDVQEEALAHQRGLDAAEEELLQIDKQETAKLETIERCGRVLRTLGHGPNT</sequence>
<evidence type="ECO:0000256" key="1">
    <source>
        <dbReference type="SAM" id="MobiDB-lite"/>
    </source>
</evidence>
<accession>A0A8H4L2T0</accession>
<name>A0A8H4L2T0_9HYPO</name>
<organism evidence="2 3">
    <name type="scientific">Fusarium albosuccineum</name>
    <dbReference type="NCBI Taxonomy" id="1237068"/>
    <lineage>
        <taxon>Eukaryota</taxon>
        <taxon>Fungi</taxon>
        <taxon>Dikarya</taxon>
        <taxon>Ascomycota</taxon>
        <taxon>Pezizomycotina</taxon>
        <taxon>Sordariomycetes</taxon>
        <taxon>Hypocreomycetidae</taxon>
        <taxon>Hypocreales</taxon>
        <taxon>Nectriaceae</taxon>
        <taxon>Fusarium</taxon>
        <taxon>Fusarium decemcellulare species complex</taxon>
    </lineage>
</organism>